<evidence type="ECO:0000256" key="2">
    <source>
        <dbReference type="ARBA" id="ARBA00022679"/>
    </source>
</evidence>
<dbReference type="OrthoDB" id="444127at2759"/>
<evidence type="ECO:0000313" key="4">
    <source>
        <dbReference type="Proteomes" id="UP000585474"/>
    </source>
</evidence>
<dbReference type="GO" id="GO:0009723">
    <property type="term" value="P:response to ethylene"/>
    <property type="evidence" value="ECO:0007669"/>
    <property type="project" value="UniProtKB-ARBA"/>
</dbReference>
<reference evidence="3 4" key="1">
    <citation type="submission" date="2019-07" db="EMBL/GenBank/DDBJ databases">
        <title>De Novo Assembly of kiwifruit Actinidia rufa.</title>
        <authorList>
            <person name="Sugita-Konishi S."/>
            <person name="Sato K."/>
            <person name="Mori E."/>
            <person name="Abe Y."/>
            <person name="Kisaki G."/>
            <person name="Hamano K."/>
            <person name="Suezawa K."/>
            <person name="Otani M."/>
            <person name="Fukuda T."/>
            <person name="Manabe T."/>
            <person name="Gomi K."/>
            <person name="Tabuchi M."/>
            <person name="Akimitsu K."/>
            <person name="Kataoka I."/>
        </authorList>
    </citation>
    <scope>NUCLEOTIDE SEQUENCE [LARGE SCALE GENOMIC DNA]</scope>
    <source>
        <strain evidence="4">cv. Fuchu</strain>
    </source>
</reference>
<dbReference type="EMBL" id="BJWL01000020">
    <property type="protein sequence ID" value="GFZ08597.1"/>
    <property type="molecule type" value="Genomic_DNA"/>
</dbReference>
<sequence length="499" mass="55678">MASFPPSLVFTVRRKEPTLVLPSKSTPRELKQLSDIDDQEGLRFQVPVIMFYKRNLSMEGEDPVKVIREALAEALVFYYPFAGRLIEGPNRKLVVDCTSEGVLFIEADADIELNQLIGDTIDPGFSYLDELLHDVPGSEGILGCPLLLIQVTRFRCGGWAFAIRLNHTMSDGPGLVQFITTIAEFARGADDAPSVPPVWQREFLAARQPPSITFQHYEYEQVIDTTTDDNNKKHDPQLHIRRPCRVFMDMPHLCTWTRPQEDGSHLVRSQRTWKARPACTSRILWKCLCPSAAAVSKAGIISTSPLQYGVEGVKKAKARMTGEYLRSVADLMVTKGRPPFTVAGNYIVSDTTRIGFDAIDFGWGKPVYGGLARALPLISFYTRFKDNRGEDGTVVLMCLPEEAMERFQEELKKMTEGHVDGPLDYKPTKKASTVVELSLYSKLSGGSLYRSSVKTQQSAVIPKLIRGQKCTTRSSLIARTSGLRCQLHDGLVTVRALET</sequence>
<dbReference type="InterPro" id="IPR050898">
    <property type="entry name" value="Plant_acyltransferase"/>
</dbReference>
<dbReference type="Proteomes" id="UP000585474">
    <property type="component" value="Unassembled WGS sequence"/>
</dbReference>
<dbReference type="PANTHER" id="PTHR31147">
    <property type="entry name" value="ACYL TRANSFERASE 4"/>
    <property type="match status" value="1"/>
</dbReference>
<dbReference type="Pfam" id="PF02458">
    <property type="entry name" value="Transferase"/>
    <property type="match status" value="2"/>
</dbReference>
<evidence type="ECO:0000256" key="1">
    <source>
        <dbReference type="ARBA" id="ARBA00009861"/>
    </source>
</evidence>
<proteinExistence type="inferred from homology"/>
<dbReference type="AlphaFoldDB" id="A0A7J0GCR8"/>
<organism evidence="3 4">
    <name type="scientific">Actinidia rufa</name>
    <dbReference type="NCBI Taxonomy" id="165716"/>
    <lineage>
        <taxon>Eukaryota</taxon>
        <taxon>Viridiplantae</taxon>
        <taxon>Streptophyta</taxon>
        <taxon>Embryophyta</taxon>
        <taxon>Tracheophyta</taxon>
        <taxon>Spermatophyta</taxon>
        <taxon>Magnoliopsida</taxon>
        <taxon>eudicotyledons</taxon>
        <taxon>Gunneridae</taxon>
        <taxon>Pentapetalae</taxon>
        <taxon>asterids</taxon>
        <taxon>Ericales</taxon>
        <taxon>Actinidiaceae</taxon>
        <taxon>Actinidia</taxon>
    </lineage>
</organism>
<keyword evidence="4" id="KW-1185">Reference proteome</keyword>
<dbReference type="InterPro" id="IPR023213">
    <property type="entry name" value="CAT-like_dom_sf"/>
</dbReference>
<accession>A0A7J0GCR8</accession>
<evidence type="ECO:0000313" key="3">
    <source>
        <dbReference type="EMBL" id="GFZ08597.1"/>
    </source>
</evidence>
<protein>
    <submittedName>
        <fullName evidence="3">Acetyl CoA:(Z)-3-hexen-1-ol acetyltransferase</fullName>
    </submittedName>
</protein>
<dbReference type="Gene3D" id="3.30.559.10">
    <property type="entry name" value="Chloramphenicol acetyltransferase-like domain"/>
    <property type="match status" value="2"/>
</dbReference>
<dbReference type="GO" id="GO:0016740">
    <property type="term" value="F:transferase activity"/>
    <property type="evidence" value="ECO:0007669"/>
    <property type="project" value="UniProtKB-KW"/>
</dbReference>
<comment type="similarity">
    <text evidence="1">Belongs to the plant acyltransferase family.</text>
</comment>
<comment type="caution">
    <text evidence="3">The sequence shown here is derived from an EMBL/GenBank/DDBJ whole genome shotgun (WGS) entry which is preliminary data.</text>
</comment>
<keyword evidence="2 3" id="KW-0808">Transferase</keyword>
<dbReference type="PANTHER" id="PTHR31147:SF66">
    <property type="entry name" value="OS05G0315700 PROTEIN"/>
    <property type="match status" value="1"/>
</dbReference>
<gene>
    <name evidence="3" type="ORF">Acr_20g0004050</name>
</gene>
<name>A0A7J0GCR8_9ERIC</name>